<dbReference type="AlphaFoldDB" id="A0A6M3LVK9"/>
<evidence type="ECO:0000313" key="1">
    <source>
        <dbReference type="EMBL" id="QJA97624.1"/>
    </source>
</evidence>
<reference evidence="1" key="1">
    <citation type="submission" date="2020-03" db="EMBL/GenBank/DDBJ databases">
        <title>The deep terrestrial virosphere.</title>
        <authorList>
            <person name="Holmfeldt K."/>
            <person name="Nilsson E."/>
            <person name="Simone D."/>
            <person name="Lopez-Fernandez M."/>
            <person name="Wu X."/>
            <person name="de Brujin I."/>
            <person name="Lundin D."/>
            <person name="Andersson A."/>
            <person name="Bertilsson S."/>
            <person name="Dopson M."/>
        </authorList>
    </citation>
    <scope>NUCLEOTIDE SEQUENCE</scope>
    <source>
        <strain evidence="1">MM415B06061</strain>
    </source>
</reference>
<dbReference type="EMBL" id="MT143510">
    <property type="protein sequence ID" value="QJA97624.1"/>
    <property type="molecule type" value="Genomic_DNA"/>
</dbReference>
<gene>
    <name evidence="1" type="ORF">MM415B06061_0010</name>
</gene>
<protein>
    <submittedName>
        <fullName evidence="1">Uncharacterized protein</fullName>
    </submittedName>
</protein>
<organism evidence="1">
    <name type="scientific">viral metagenome</name>
    <dbReference type="NCBI Taxonomy" id="1070528"/>
    <lineage>
        <taxon>unclassified sequences</taxon>
        <taxon>metagenomes</taxon>
        <taxon>organismal metagenomes</taxon>
    </lineage>
</organism>
<accession>A0A6M3LVK9</accession>
<proteinExistence type="predicted"/>
<sequence>MKKLTLLLVICICCLGCEDNVPLKYDYFGYHSVDYTKVAVENYTCECGWKGLAENQLGSGYLCPNCGRQYEIIEVGDLRVIKEIVP</sequence>
<name>A0A6M3LVK9_9ZZZZ</name>